<dbReference type="InterPro" id="IPR017871">
    <property type="entry name" value="ABC_transporter-like_CS"/>
</dbReference>
<reference evidence="6 7" key="1">
    <citation type="journal article" date="2013" name="PLoS ONE">
        <title>Identification and characterization of three novel lipases belonging to families II and V from Anaerovibrio lipolyticus 5ST.</title>
        <authorList>
            <person name="Prive F."/>
            <person name="Kaderbhai N.N."/>
            <person name="Girdwood S."/>
            <person name="Worgan H.J."/>
            <person name="Pinloche E."/>
            <person name="Scollan N.D."/>
            <person name="Huws S.A."/>
            <person name="Newbold C.J."/>
        </authorList>
    </citation>
    <scope>NUCLEOTIDE SEQUENCE [LARGE SCALE GENOMIC DNA]</scope>
    <source>
        <strain evidence="6 7">5S</strain>
    </source>
</reference>
<dbReference type="EMBL" id="JSCE01000121">
    <property type="protein sequence ID" value="KHM52242.1"/>
    <property type="molecule type" value="Genomic_DNA"/>
</dbReference>
<gene>
    <name evidence="6" type="ORF">NZ47_05970</name>
</gene>
<proteinExistence type="inferred from homology"/>
<dbReference type="SMART" id="SM00382">
    <property type="entry name" value="AAA"/>
    <property type="match status" value="1"/>
</dbReference>
<dbReference type="Pfam" id="PF00005">
    <property type="entry name" value="ABC_tran"/>
    <property type="match status" value="1"/>
</dbReference>
<evidence type="ECO:0000313" key="7">
    <source>
        <dbReference type="Proteomes" id="UP000030993"/>
    </source>
</evidence>
<dbReference type="GO" id="GO:0055085">
    <property type="term" value="P:transmembrane transport"/>
    <property type="evidence" value="ECO:0007669"/>
    <property type="project" value="UniProtKB-ARBA"/>
</dbReference>
<name>A0A0B2K2A4_9FIRM</name>
<evidence type="ECO:0000259" key="5">
    <source>
        <dbReference type="PROSITE" id="PS50893"/>
    </source>
</evidence>
<sequence>MLKVDNVYKKYVQRDRGEVKSVLNNLSFFVKKGAITWLRGDSGSGKSTIIKILLRLLEYDSGKITYTFGDGHTLEYSAFSKRDNVIFRREVQYISQQPESFFDPSTIMRKSMLEVFAIHRELSRGIDLNMSLIEDVLRTVKLDSDRLDRFPHQLSGGELQRLALCRSLLVQPRLLILDEPFSMLDERNTNLIMDFLYALNKEHNVSIFLSSHNRDKICDIADEVIYC</sequence>
<dbReference type="PANTHER" id="PTHR43776">
    <property type="entry name" value="TRANSPORT ATP-BINDING PROTEIN"/>
    <property type="match status" value="1"/>
</dbReference>
<evidence type="ECO:0000256" key="4">
    <source>
        <dbReference type="ARBA" id="ARBA00022840"/>
    </source>
</evidence>
<accession>A0A0B2K2A4</accession>
<dbReference type="InterPro" id="IPR027417">
    <property type="entry name" value="P-loop_NTPase"/>
</dbReference>
<evidence type="ECO:0000313" key="6">
    <source>
        <dbReference type="EMBL" id="KHM52242.1"/>
    </source>
</evidence>
<organism evidence="6 7">
    <name type="scientific">Anaerovibrio lipolyticus</name>
    <dbReference type="NCBI Taxonomy" id="82374"/>
    <lineage>
        <taxon>Bacteria</taxon>
        <taxon>Bacillati</taxon>
        <taxon>Bacillota</taxon>
        <taxon>Negativicutes</taxon>
        <taxon>Selenomonadales</taxon>
        <taxon>Selenomonadaceae</taxon>
        <taxon>Anaerovibrio</taxon>
    </lineage>
</organism>
<evidence type="ECO:0000256" key="3">
    <source>
        <dbReference type="ARBA" id="ARBA00022741"/>
    </source>
</evidence>
<keyword evidence="4" id="KW-0067">ATP-binding</keyword>
<dbReference type="RefSeq" id="WP_039207624.1">
    <property type="nucleotide sequence ID" value="NZ_JSCE01000121.1"/>
</dbReference>
<dbReference type="SUPFAM" id="SSF52540">
    <property type="entry name" value="P-loop containing nucleoside triphosphate hydrolases"/>
    <property type="match status" value="1"/>
</dbReference>
<dbReference type="Gene3D" id="3.40.50.300">
    <property type="entry name" value="P-loop containing nucleotide triphosphate hydrolases"/>
    <property type="match status" value="1"/>
</dbReference>
<dbReference type="STRING" id="82374.NZ47_05970"/>
<dbReference type="PANTHER" id="PTHR43776:SF7">
    <property type="entry name" value="D,D-DIPEPTIDE TRANSPORT ATP-BINDING PROTEIN DDPF-RELATED"/>
    <property type="match status" value="1"/>
</dbReference>
<dbReference type="GO" id="GO:0016887">
    <property type="term" value="F:ATP hydrolysis activity"/>
    <property type="evidence" value="ECO:0007669"/>
    <property type="project" value="InterPro"/>
</dbReference>
<evidence type="ECO:0000256" key="2">
    <source>
        <dbReference type="ARBA" id="ARBA00022448"/>
    </source>
</evidence>
<comment type="similarity">
    <text evidence="1">Belongs to the ABC transporter superfamily.</text>
</comment>
<keyword evidence="2" id="KW-0813">Transport</keyword>
<dbReference type="PROSITE" id="PS00211">
    <property type="entry name" value="ABC_TRANSPORTER_1"/>
    <property type="match status" value="1"/>
</dbReference>
<feature type="domain" description="ABC transporter" evidence="5">
    <location>
        <begin position="2"/>
        <end position="226"/>
    </location>
</feature>
<keyword evidence="3" id="KW-0547">Nucleotide-binding</keyword>
<comment type="caution">
    <text evidence="6">The sequence shown here is derived from an EMBL/GenBank/DDBJ whole genome shotgun (WGS) entry which is preliminary data.</text>
</comment>
<keyword evidence="7" id="KW-1185">Reference proteome</keyword>
<dbReference type="InterPro" id="IPR050319">
    <property type="entry name" value="ABC_transp_ATP-bind"/>
</dbReference>
<evidence type="ECO:0000256" key="1">
    <source>
        <dbReference type="ARBA" id="ARBA00005417"/>
    </source>
</evidence>
<dbReference type="GO" id="GO:0005524">
    <property type="term" value="F:ATP binding"/>
    <property type="evidence" value="ECO:0007669"/>
    <property type="project" value="UniProtKB-KW"/>
</dbReference>
<dbReference type="InterPro" id="IPR003593">
    <property type="entry name" value="AAA+_ATPase"/>
</dbReference>
<dbReference type="Proteomes" id="UP000030993">
    <property type="component" value="Unassembled WGS sequence"/>
</dbReference>
<dbReference type="PROSITE" id="PS50893">
    <property type="entry name" value="ABC_TRANSPORTER_2"/>
    <property type="match status" value="1"/>
</dbReference>
<protein>
    <recommendedName>
        <fullName evidence="5">ABC transporter domain-containing protein</fullName>
    </recommendedName>
</protein>
<dbReference type="InterPro" id="IPR003439">
    <property type="entry name" value="ABC_transporter-like_ATP-bd"/>
</dbReference>
<dbReference type="AlphaFoldDB" id="A0A0B2K2A4"/>